<dbReference type="EMBL" id="JANCLT010000003">
    <property type="protein sequence ID" value="MCP8968221.1"/>
    <property type="molecule type" value="Genomic_DNA"/>
</dbReference>
<sequence length="192" mass="20073">MLYNIVLFLHIIGVLLMFIGVGVTLTAMLGTLHARTVEALRSWSGLAKKADGLLPLSVIFILLPGGYLVSQGWTWSAAWVAISLTTLVLMTVMGPVINLTRIKAIHTAACEAAEGPLTAELHAIVRNKALWNSVSIMTMLAVAIVFLMTVKPGFAGSLLALAIAVPAGLFASAGMRKQGAAPAASAAKIKKA</sequence>
<feature type="transmembrane region" description="Helical" evidence="1">
    <location>
        <begin position="6"/>
        <end position="32"/>
    </location>
</feature>
<feature type="transmembrane region" description="Helical" evidence="1">
    <location>
        <begin position="76"/>
        <end position="97"/>
    </location>
</feature>
<proteinExistence type="predicted"/>
<dbReference type="Pfam" id="PF10027">
    <property type="entry name" value="DUF2269"/>
    <property type="match status" value="1"/>
</dbReference>
<dbReference type="RefSeq" id="WP_254758139.1">
    <property type="nucleotide sequence ID" value="NZ_JANCLT010000003.1"/>
</dbReference>
<dbReference type="AlphaFoldDB" id="A0AA41XA42"/>
<evidence type="ECO:0000256" key="1">
    <source>
        <dbReference type="SAM" id="Phobius"/>
    </source>
</evidence>
<keyword evidence="3" id="KW-1185">Reference proteome</keyword>
<gene>
    <name evidence="2" type="ORF">NK662_06665</name>
</gene>
<comment type="caution">
    <text evidence="2">The sequence shown here is derived from an EMBL/GenBank/DDBJ whole genome shotgun (WGS) entry which is preliminary data.</text>
</comment>
<accession>A0AA41XA42</accession>
<feature type="transmembrane region" description="Helical" evidence="1">
    <location>
        <begin position="53"/>
        <end position="70"/>
    </location>
</feature>
<protein>
    <submittedName>
        <fullName evidence="2">DUF2269 family protein</fullName>
    </submittedName>
</protein>
<name>A0AA41XA42_9BACI</name>
<keyword evidence="1" id="KW-0472">Membrane</keyword>
<evidence type="ECO:0000313" key="2">
    <source>
        <dbReference type="EMBL" id="MCP8968221.1"/>
    </source>
</evidence>
<keyword evidence="1" id="KW-0812">Transmembrane</keyword>
<reference evidence="2" key="1">
    <citation type="submission" date="2022-07" db="EMBL/GenBank/DDBJ databases">
        <authorList>
            <person name="Li W.-J."/>
            <person name="Deng Q.-Q."/>
        </authorList>
    </citation>
    <scope>NUCLEOTIDE SEQUENCE</scope>
    <source>
        <strain evidence="2">SYSU M60031</strain>
    </source>
</reference>
<keyword evidence="1" id="KW-1133">Transmembrane helix</keyword>
<dbReference type="InterPro" id="IPR018729">
    <property type="entry name" value="DUF2269_transmembrane"/>
</dbReference>
<organism evidence="2 3">
    <name type="scientific">Ectobacillus ponti</name>
    <dbReference type="NCBI Taxonomy" id="2961894"/>
    <lineage>
        <taxon>Bacteria</taxon>
        <taxon>Bacillati</taxon>
        <taxon>Bacillota</taxon>
        <taxon>Bacilli</taxon>
        <taxon>Bacillales</taxon>
        <taxon>Bacillaceae</taxon>
        <taxon>Ectobacillus</taxon>
    </lineage>
</organism>
<evidence type="ECO:0000313" key="3">
    <source>
        <dbReference type="Proteomes" id="UP001156102"/>
    </source>
</evidence>
<dbReference type="Proteomes" id="UP001156102">
    <property type="component" value="Unassembled WGS sequence"/>
</dbReference>
<feature type="transmembrane region" description="Helical" evidence="1">
    <location>
        <begin position="154"/>
        <end position="173"/>
    </location>
</feature>
<feature type="transmembrane region" description="Helical" evidence="1">
    <location>
        <begin position="129"/>
        <end position="148"/>
    </location>
</feature>